<gene>
    <name evidence="1" type="ORF">K8V85_06565</name>
</gene>
<proteinExistence type="predicted"/>
<reference evidence="1" key="2">
    <citation type="submission" date="2021-09" db="EMBL/GenBank/DDBJ databases">
        <authorList>
            <person name="Gilroy R."/>
        </authorList>
    </citation>
    <scope>NUCLEOTIDE SEQUENCE</scope>
    <source>
        <strain evidence="1">CHK149-3286</strain>
    </source>
</reference>
<name>A0A921KVS5_9STAP</name>
<accession>A0A921KVS5</accession>
<dbReference type="EMBL" id="DYVT01000071">
    <property type="protein sequence ID" value="HJF67957.1"/>
    <property type="molecule type" value="Genomic_DNA"/>
</dbReference>
<evidence type="ECO:0000313" key="2">
    <source>
        <dbReference type="Proteomes" id="UP000706163"/>
    </source>
</evidence>
<dbReference type="AlphaFoldDB" id="A0A921KVS5"/>
<protein>
    <submittedName>
        <fullName evidence="1">Uncharacterized protein</fullName>
    </submittedName>
</protein>
<comment type="caution">
    <text evidence="1">The sequence shown here is derived from an EMBL/GenBank/DDBJ whole genome shotgun (WGS) entry which is preliminary data.</text>
</comment>
<evidence type="ECO:0000313" key="1">
    <source>
        <dbReference type="EMBL" id="HJF67957.1"/>
    </source>
</evidence>
<sequence>MVNRHRMFWSNMSDGSAELGITDMNIQKHMKAHEERNKAIYNTINQIMEQYPDKQQTFSEICSAMRKVKKERRL</sequence>
<dbReference type="RefSeq" id="WP_278675291.1">
    <property type="nucleotide sequence ID" value="NZ_DYVT01000071.1"/>
</dbReference>
<dbReference type="Proteomes" id="UP000706163">
    <property type="component" value="Unassembled WGS sequence"/>
</dbReference>
<reference evidence="1" key="1">
    <citation type="journal article" date="2021" name="PeerJ">
        <title>Extensive microbial diversity within the chicken gut microbiome revealed by metagenomics and culture.</title>
        <authorList>
            <person name="Gilroy R."/>
            <person name="Ravi A."/>
            <person name="Getino M."/>
            <person name="Pursley I."/>
            <person name="Horton D.L."/>
            <person name="Alikhan N.F."/>
            <person name="Baker D."/>
            <person name="Gharbi K."/>
            <person name="Hall N."/>
            <person name="Watson M."/>
            <person name="Adriaenssens E.M."/>
            <person name="Foster-Nyarko E."/>
            <person name="Jarju S."/>
            <person name="Secka A."/>
            <person name="Antonio M."/>
            <person name="Oren A."/>
            <person name="Chaudhuri R.R."/>
            <person name="La Ragione R."/>
            <person name="Hildebrand F."/>
            <person name="Pallen M.J."/>
        </authorList>
    </citation>
    <scope>NUCLEOTIDE SEQUENCE</scope>
    <source>
        <strain evidence="1">CHK149-3286</strain>
    </source>
</reference>
<organism evidence="1 2">
    <name type="scientific">Staphylococcus kloosii</name>
    <dbReference type="NCBI Taxonomy" id="29384"/>
    <lineage>
        <taxon>Bacteria</taxon>
        <taxon>Bacillati</taxon>
        <taxon>Bacillota</taxon>
        <taxon>Bacilli</taxon>
        <taxon>Bacillales</taxon>
        <taxon>Staphylococcaceae</taxon>
        <taxon>Staphylococcus</taxon>
    </lineage>
</organism>